<dbReference type="Proteomes" id="UP001234989">
    <property type="component" value="Chromosome 6"/>
</dbReference>
<dbReference type="EMBL" id="CP133617">
    <property type="protein sequence ID" value="WMV33001.1"/>
    <property type="molecule type" value="Genomic_DNA"/>
</dbReference>
<gene>
    <name evidence="1" type="ORF">MTR67_026386</name>
</gene>
<keyword evidence="2" id="KW-1185">Reference proteome</keyword>
<organism evidence="1 2">
    <name type="scientific">Solanum verrucosum</name>
    <dbReference type="NCBI Taxonomy" id="315347"/>
    <lineage>
        <taxon>Eukaryota</taxon>
        <taxon>Viridiplantae</taxon>
        <taxon>Streptophyta</taxon>
        <taxon>Embryophyta</taxon>
        <taxon>Tracheophyta</taxon>
        <taxon>Spermatophyta</taxon>
        <taxon>Magnoliopsida</taxon>
        <taxon>eudicotyledons</taxon>
        <taxon>Gunneridae</taxon>
        <taxon>Pentapetalae</taxon>
        <taxon>asterids</taxon>
        <taxon>lamiids</taxon>
        <taxon>Solanales</taxon>
        <taxon>Solanaceae</taxon>
        <taxon>Solanoideae</taxon>
        <taxon>Solaneae</taxon>
        <taxon>Solanum</taxon>
    </lineage>
</organism>
<evidence type="ECO:0000313" key="1">
    <source>
        <dbReference type="EMBL" id="WMV33001.1"/>
    </source>
</evidence>
<proteinExistence type="predicted"/>
<reference evidence="1" key="1">
    <citation type="submission" date="2023-08" db="EMBL/GenBank/DDBJ databases">
        <title>A de novo genome assembly of Solanum verrucosum Schlechtendal, a Mexican diploid species geographically isolated from the other diploid A-genome species in potato relatives.</title>
        <authorList>
            <person name="Hosaka K."/>
        </authorList>
    </citation>
    <scope>NUCLEOTIDE SEQUENCE</scope>
    <source>
        <tissue evidence="1">Young leaves</tissue>
    </source>
</reference>
<name>A0AAF0R0E8_SOLVR</name>
<dbReference type="AlphaFoldDB" id="A0AAF0R0E8"/>
<accession>A0AAF0R0E8</accession>
<evidence type="ECO:0000313" key="2">
    <source>
        <dbReference type="Proteomes" id="UP001234989"/>
    </source>
</evidence>
<sequence length="34" mass="3895">MGVSHSYELGFAQTWRRRKDRSKSFPTIPGSTPN</sequence>
<protein>
    <submittedName>
        <fullName evidence="1">Uncharacterized protein</fullName>
    </submittedName>
</protein>